<dbReference type="InterPro" id="IPR011903">
    <property type="entry name" value="TON_0319-like"/>
</dbReference>
<organism evidence="2">
    <name type="scientific">bioreactor metagenome</name>
    <dbReference type="NCBI Taxonomy" id="1076179"/>
    <lineage>
        <taxon>unclassified sequences</taxon>
        <taxon>metagenomes</taxon>
        <taxon>ecological metagenomes</taxon>
    </lineage>
</organism>
<dbReference type="AlphaFoldDB" id="A0A645E0N4"/>
<proteinExistence type="predicted"/>
<dbReference type="EC" id="1.8.1.-" evidence="2"/>
<name>A0A645E0N4_9ZZZZ</name>
<keyword evidence="2" id="KW-0560">Oxidoreductase</keyword>
<comment type="caution">
    <text evidence="2">The sequence shown here is derived from an EMBL/GenBank/DDBJ whole genome shotgun (WGS) entry which is preliminary data.</text>
</comment>
<dbReference type="EMBL" id="VSSQ01041642">
    <property type="protein sequence ID" value="MPM95109.1"/>
    <property type="molecule type" value="Genomic_DNA"/>
</dbReference>
<evidence type="ECO:0000313" key="2">
    <source>
        <dbReference type="EMBL" id="MPM95109.1"/>
    </source>
</evidence>
<dbReference type="PANTHER" id="PTHR37170">
    <property type="entry name" value="GLUTAREDOXIN-RELATED"/>
    <property type="match status" value="1"/>
</dbReference>
<dbReference type="PROSITE" id="PS51354">
    <property type="entry name" value="GLUTAREDOXIN_2"/>
    <property type="match status" value="1"/>
</dbReference>
<dbReference type="PANTHER" id="PTHR37170:SF1">
    <property type="entry name" value="GLUTAREDOXIN-LIKE PROTEIN"/>
    <property type="match status" value="1"/>
</dbReference>
<dbReference type="InterPro" id="IPR036249">
    <property type="entry name" value="Thioredoxin-like_sf"/>
</dbReference>
<dbReference type="NCBIfam" id="TIGR02187">
    <property type="entry name" value="PDO_seleno_TRX"/>
    <property type="match status" value="1"/>
</dbReference>
<dbReference type="Pfam" id="PF13192">
    <property type="entry name" value="Thioredoxin_3"/>
    <property type="match status" value="1"/>
</dbReference>
<accession>A0A645E0N4</accession>
<feature type="domain" description="Thioredoxin-like fold" evidence="1">
    <location>
        <begin position="135"/>
        <end position="210"/>
    </location>
</feature>
<sequence length="215" mass="23897">MSNMFNDEIRGQLKEIFSGMVQPVTIEFFTAKDEPAVQEVEDFLSEIAELSDQIQLTVNRLPEDQAKADQLGIVRAPGFTVMGEGGVDHGIQFYGLPAGHEINSFIYALMAVSGGKEELPEELVRELQGMEKDINIKVFVTLSCPHCPGAVSKAHRLAMENSRIKAEMIDANLFPELSQQHNVSSVPKIVFNDGRDLVGNQPIESFMAHIRELQR</sequence>
<dbReference type="GO" id="GO:0016491">
    <property type="term" value="F:oxidoreductase activity"/>
    <property type="evidence" value="ECO:0007669"/>
    <property type="project" value="UniProtKB-KW"/>
</dbReference>
<dbReference type="CDD" id="cd02973">
    <property type="entry name" value="TRX_GRX_like"/>
    <property type="match status" value="1"/>
</dbReference>
<evidence type="ECO:0000259" key="1">
    <source>
        <dbReference type="Pfam" id="PF13192"/>
    </source>
</evidence>
<protein>
    <submittedName>
        <fullName evidence="2">Alkyl hydroperoxide reductase subunit F</fullName>
        <ecNumber evidence="2">1.8.1.-</ecNumber>
    </submittedName>
</protein>
<dbReference type="Gene3D" id="3.40.30.80">
    <property type="match status" value="1"/>
</dbReference>
<reference evidence="2" key="1">
    <citation type="submission" date="2019-08" db="EMBL/GenBank/DDBJ databases">
        <authorList>
            <person name="Kucharzyk K."/>
            <person name="Murdoch R.W."/>
            <person name="Higgins S."/>
            <person name="Loffler F."/>
        </authorList>
    </citation>
    <scope>NUCLEOTIDE SEQUENCE</scope>
</reference>
<dbReference type="SUPFAM" id="SSF52833">
    <property type="entry name" value="Thioredoxin-like"/>
    <property type="match status" value="2"/>
</dbReference>
<gene>
    <name evidence="2" type="primary">ahpF_11</name>
    <name evidence="2" type="ORF">SDC9_142260</name>
</gene>
<dbReference type="InterPro" id="IPR012336">
    <property type="entry name" value="Thioredoxin-like_fold"/>
</dbReference>